<dbReference type="Pfam" id="PF01458">
    <property type="entry name" value="SUFBD_core"/>
    <property type="match status" value="1"/>
</dbReference>
<dbReference type="InterPro" id="IPR055346">
    <property type="entry name" value="Fe-S_cluster_assembly_SufBD"/>
</dbReference>
<proteinExistence type="predicted"/>
<sequence length="270" mass="30271">MKRNSVQNLIKNNDLIFTNQEHFSYIIKGNDIANIKNIILNENLEANLLFVDCVNFGVKVIQKTGSVLNAKVLNKNEIGNSELSFDLMENATLSLSYADFSNGKGINKVDVNLIGDNSRCDWILSSISRNDDNKEFKVLIDHIGLSTRATANNYGVAKDHSRLVFSGASHIEKGSKKSKTKQDARIMVFSKEADAVAKPILKIDENDIEAGHSAVLGQVNEEHLFYLKSRGISEKEAKTLIVMGYIKPILKKFEDEEIKEEIEKLILERV</sequence>
<evidence type="ECO:0000259" key="1">
    <source>
        <dbReference type="Pfam" id="PF01458"/>
    </source>
</evidence>
<comment type="caution">
    <text evidence="2">The sequence shown here is derived from an EMBL/GenBank/DDBJ whole genome shotgun (WGS) entry which is preliminary data.</text>
</comment>
<dbReference type="EMBL" id="VSSQ01014300">
    <property type="protein sequence ID" value="MPM53361.1"/>
    <property type="molecule type" value="Genomic_DNA"/>
</dbReference>
<dbReference type="GO" id="GO:0016226">
    <property type="term" value="P:iron-sulfur cluster assembly"/>
    <property type="evidence" value="ECO:0007669"/>
    <property type="project" value="InterPro"/>
</dbReference>
<dbReference type="SUPFAM" id="SSF101960">
    <property type="entry name" value="Stabilizer of iron transporter SufD"/>
    <property type="match status" value="1"/>
</dbReference>
<feature type="domain" description="SUF system FeS cluster assembly SufBD core" evidence="1">
    <location>
        <begin position="74"/>
        <end position="244"/>
    </location>
</feature>
<dbReference type="InterPro" id="IPR000825">
    <property type="entry name" value="SUF_FeS_clus_asmbl_SufBD_core"/>
</dbReference>
<protein>
    <recommendedName>
        <fullName evidence="1">SUF system FeS cluster assembly SufBD core domain-containing protein</fullName>
    </recommendedName>
</protein>
<name>A0A645AM16_9ZZZZ</name>
<gene>
    <name evidence="2" type="ORF">SDC9_100128</name>
</gene>
<reference evidence="2" key="1">
    <citation type="submission" date="2019-08" db="EMBL/GenBank/DDBJ databases">
        <authorList>
            <person name="Kucharzyk K."/>
            <person name="Murdoch R.W."/>
            <person name="Higgins S."/>
            <person name="Loffler F."/>
        </authorList>
    </citation>
    <scope>NUCLEOTIDE SEQUENCE</scope>
</reference>
<accession>A0A645AM16</accession>
<dbReference type="AlphaFoldDB" id="A0A645AM16"/>
<dbReference type="PANTHER" id="PTHR43575">
    <property type="entry name" value="PROTEIN ABCI7, CHLOROPLASTIC"/>
    <property type="match status" value="1"/>
</dbReference>
<evidence type="ECO:0000313" key="2">
    <source>
        <dbReference type="EMBL" id="MPM53361.1"/>
    </source>
</evidence>
<organism evidence="2">
    <name type="scientific">bioreactor metagenome</name>
    <dbReference type="NCBI Taxonomy" id="1076179"/>
    <lineage>
        <taxon>unclassified sequences</taxon>
        <taxon>metagenomes</taxon>
        <taxon>ecological metagenomes</taxon>
    </lineage>
</organism>
<dbReference type="InterPro" id="IPR037284">
    <property type="entry name" value="SUF_FeS_clus_asmbl_SufBD_sf"/>
</dbReference>
<dbReference type="PANTHER" id="PTHR43575:SF1">
    <property type="entry name" value="PROTEIN ABCI7, CHLOROPLASTIC"/>
    <property type="match status" value="1"/>
</dbReference>